<feature type="region of interest" description="Disordered" evidence="2">
    <location>
        <begin position="1"/>
        <end position="20"/>
    </location>
</feature>
<feature type="domain" description="Glucose-methanol-choline oxidoreductase C-terminal" evidence="3">
    <location>
        <begin position="13"/>
        <end position="62"/>
    </location>
</feature>
<name>A0A6H2H9V7_9BURK</name>
<dbReference type="InterPro" id="IPR012132">
    <property type="entry name" value="GMC_OxRdtase"/>
</dbReference>
<gene>
    <name evidence="4" type="primary">betA_2</name>
    <name evidence="4" type="ORF">HC248_01970</name>
</gene>
<dbReference type="Gene3D" id="3.50.50.60">
    <property type="entry name" value="FAD/NAD(P)-binding domain"/>
    <property type="match status" value="1"/>
</dbReference>
<dbReference type="Proteomes" id="UP000502041">
    <property type="component" value="Chromosome"/>
</dbReference>
<keyword evidence="4" id="KW-0560">Oxidoreductase</keyword>
<dbReference type="KEGG" id="pvac:HC248_01970"/>
<dbReference type="PANTHER" id="PTHR11552:SF147">
    <property type="entry name" value="CHOLINE DEHYDROGENASE, MITOCHONDRIAL"/>
    <property type="match status" value="1"/>
</dbReference>
<evidence type="ECO:0000313" key="4">
    <source>
        <dbReference type="EMBL" id="QJC56661.1"/>
    </source>
</evidence>
<evidence type="ECO:0000259" key="3">
    <source>
        <dbReference type="Pfam" id="PF05199"/>
    </source>
</evidence>
<evidence type="ECO:0000256" key="1">
    <source>
        <dbReference type="ARBA" id="ARBA00010790"/>
    </source>
</evidence>
<keyword evidence="5" id="KW-1185">Reference proteome</keyword>
<dbReference type="GO" id="GO:0050660">
    <property type="term" value="F:flavin adenine dinucleotide binding"/>
    <property type="evidence" value="ECO:0007669"/>
    <property type="project" value="InterPro"/>
</dbReference>
<dbReference type="EMBL" id="CP051461">
    <property type="protein sequence ID" value="QJC56661.1"/>
    <property type="molecule type" value="Genomic_DNA"/>
</dbReference>
<dbReference type="SUPFAM" id="SSF54373">
    <property type="entry name" value="FAD-linked reductases, C-terminal domain"/>
    <property type="match status" value="1"/>
</dbReference>
<dbReference type="GO" id="GO:0019285">
    <property type="term" value="P:glycine betaine biosynthetic process from choline"/>
    <property type="evidence" value="ECO:0007669"/>
    <property type="project" value="TreeGrafter"/>
</dbReference>
<dbReference type="GO" id="GO:0008812">
    <property type="term" value="F:choline dehydrogenase activity"/>
    <property type="evidence" value="ECO:0007669"/>
    <property type="project" value="UniProtKB-EC"/>
</dbReference>
<proteinExistence type="inferred from homology"/>
<protein>
    <submittedName>
        <fullName evidence="4">Oxygen-dependent choline dehydrogenase</fullName>
        <ecNumber evidence="4">1.1.99.1</ecNumber>
    </submittedName>
</protein>
<comment type="similarity">
    <text evidence="1">Belongs to the GMC oxidoreductase family.</text>
</comment>
<dbReference type="EC" id="1.1.99.1" evidence="4"/>
<dbReference type="Gene3D" id="3.30.560.10">
    <property type="entry name" value="Glucose Oxidase, domain 3"/>
    <property type="match status" value="1"/>
</dbReference>
<organism evidence="4 5">
    <name type="scientific">Polaromonas vacuolata</name>
    <dbReference type="NCBI Taxonomy" id="37448"/>
    <lineage>
        <taxon>Bacteria</taxon>
        <taxon>Pseudomonadati</taxon>
        <taxon>Pseudomonadota</taxon>
        <taxon>Betaproteobacteria</taxon>
        <taxon>Burkholderiales</taxon>
        <taxon>Comamonadaceae</taxon>
        <taxon>Polaromonas</taxon>
    </lineage>
</organism>
<sequence>MRQPAMAAYTGKEISPGEGVQTDAELDEFVRQNAETSYHPCGSNAMGYDDMAVVDAQGRVHGNTSSACGGRVHHAADCHWQL</sequence>
<reference evidence="4 5" key="1">
    <citation type="submission" date="2020-04" db="EMBL/GenBank/DDBJ databases">
        <title>Complete genome of a Psychrophilic, Marine, Gas Vacuolate Bacterium Polaromonas vacuolata KCTC 22033T.</title>
        <authorList>
            <person name="Hwang K."/>
            <person name="Kim K.M."/>
        </authorList>
    </citation>
    <scope>NUCLEOTIDE SEQUENCE [LARGE SCALE GENOMIC DNA]</scope>
    <source>
        <strain evidence="4 5">KCTC 22033</strain>
    </source>
</reference>
<dbReference type="PANTHER" id="PTHR11552">
    <property type="entry name" value="GLUCOSE-METHANOL-CHOLINE GMC OXIDOREDUCTASE"/>
    <property type="match status" value="1"/>
</dbReference>
<evidence type="ECO:0000256" key="2">
    <source>
        <dbReference type="SAM" id="MobiDB-lite"/>
    </source>
</evidence>
<dbReference type="InterPro" id="IPR007867">
    <property type="entry name" value="GMC_OxRtase_C"/>
</dbReference>
<dbReference type="AlphaFoldDB" id="A0A6H2H9V7"/>
<accession>A0A6H2H9V7</accession>
<dbReference type="GO" id="GO:0016020">
    <property type="term" value="C:membrane"/>
    <property type="evidence" value="ECO:0007669"/>
    <property type="project" value="TreeGrafter"/>
</dbReference>
<evidence type="ECO:0000313" key="5">
    <source>
        <dbReference type="Proteomes" id="UP000502041"/>
    </source>
</evidence>
<dbReference type="Pfam" id="PF05199">
    <property type="entry name" value="GMC_oxred_C"/>
    <property type="match status" value="1"/>
</dbReference>
<dbReference type="InterPro" id="IPR036188">
    <property type="entry name" value="FAD/NAD-bd_sf"/>
</dbReference>